<dbReference type="PANTHER" id="PTHR24379:SF121">
    <property type="entry name" value="C2H2-TYPE DOMAIN-CONTAINING PROTEIN"/>
    <property type="match status" value="1"/>
</dbReference>
<proteinExistence type="predicted"/>
<protein>
    <recommendedName>
        <fullName evidence="7">C2H2-type domain-containing protein</fullName>
    </recommendedName>
</protein>
<comment type="caution">
    <text evidence="8">The sequence shown here is derived from an EMBL/GenBank/DDBJ whole genome shotgun (WGS) entry which is preliminary data.</text>
</comment>
<feature type="domain" description="C2H2-type" evidence="7">
    <location>
        <begin position="665"/>
        <end position="692"/>
    </location>
</feature>
<dbReference type="Proteomes" id="UP001152888">
    <property type="component" value="Unassembled WGS sequence"/>
</dbReference>
<keyword evidence="9" id="KW-1185">Reference proteome</keyword>
<evidence type="ECO:0000313" key="8">
    <source>
        <dbReference type="EMBL" id="CAH1995754.1"/>
    </source>
</evidence>
<dbReference type="EMBL" id="CAKOFQ010007238">
    <property type="protein sequence ID" value="CAH1995754.1"/>
    <property type="molecule type" value="Genomic_DNA"/>
</dbReference>
<keyword evidence="3 5" id="KW-0863">Zinc-finger</keyword>
<feature type="region of interest" description="Disordered" evidence="6">
    <location>
        <begin position="1019"/>
        <end position="1039"/>
    </location>
</feature>
<name>A0A9P0PVS1_ACAOB</name>
<feature type="domain" description="C2H2-type" evidence="7">
    <location>
        <begin position="310"/>
        <end position="337"/>
    </location>
</feature>
<sequence length="1232" mass="143859">MNPANKKIKLDPDTVKIESQQNQEPDEEDDIFEEMLDEPCDENIEVEAACYPLKYDIEQEPVDATEYMVEINADLQEMIHDSTPQQTEDETKNEDSTEKSDKNAIRDFICTTCNFNTSDPLGFTNHWLSHETLAYTNENGVYVCQISDCFHVAGNIKNILVHIASQHLFRYRCAFCYYVTYSNEDFDEHSKKHYTYQCVKCDLQSSKHFFVQNHLATPLECGLCDFKADHWILYQKHINMHRYPSDSIIDCGYCGFTTGDENLLEKHLIVHFERSISCKMCHFNGINIEDLDNHYKNSHHTTLQAVRKMHKCKFCTCKFINLGTKEMHEKLHSKQKTTFKCCTNSTTIQCPYCNHQDKIMDDHILLKHSAELELEGLRFENNDDETVVKVLNLDFFKTEDESEVEQENDTAEQEDVITISDDDSDDKGIEDPVEIYADKACHGCPKCARIFKGMHAFDRHLKTVHNMTYADVTKKFKVKLLCEFCGFRTFDVLSLKTHFTSQHLEVNKTEPKTELKLISDDQRQVCPFCYYVTFTEDEFEAHCQTHTIFKCTECNFESTKRLFVEDHMDNPWACLKCEFKANHWLLLKNHKLKFHNKARFRRCRECYFETRKPELLKIHRLTHSWAFLRCKMCTYKTGSENALKTHYKRSHNCTEPGSTMYERPYQCDFCDCTFRRETFLDRHRALHGANGPFNDKCSQCHTSNRAMSKDDSGKDTNSEADIEPDSWAKCPYCGYKDDARYRMIDHLSQTHEIELEIEGFRCGETPNKLYEETANTEKPGKNTTMESTNTVRDTLACTSTQKQKNKNYEKSGINTEVDETTKEPLQCTLAQREMQNTDFEKPGRSTKVDESNRNAPVIDDDEVMIKKKIIKTENIALEEDVTHAEVRAIEGSEDTDSINRPNEESDDIARANMLQEGANNIQQPIEEFEDDVHVKVLQESEHIGYADPFKEEEETADNILQPIEEVKVKEEMIESEEISRAGVLEEEDVDSIEEVEIKIEATDFLEIETADDATTVDAACSSSRNLPQTEQKTRQEEKGPIYYEHDQRWYCPLCPYSGTSNYYALQHYEEKHKGLQNPTFRCRICRYDTRSWRAFSDHINMMHRTKAGSEGIPCKQPDCNYKAPSVDELSRHMARHLQTSIKEMMNYKCERCNFATVSDTVFKKHNCISTTYYECYDCGFKCETKMRMYHHIVKRHRYTYSKIRGFQCRKCGRASKDTTWMDRHLAICTKMW</sequence>
<reference evidence="8" key="1">
    <citation type="submission" date="2022-03" db="EMBL/GenBank/DDBJ databases">
        <authorList>
            <person name="Sayadi A."/>
        </authorList>
    </citation>
    <scope>NUCLEOTIDE SEQUENCE</scope>
</reference>
<keyword evidence="1" id="KW-0479">Metal-binding</keyword>
<dbReference type="OrthoDB" id="6735033at2759"/>
<dbReference type="AlphaFoldDB" id="A0A9P0PVS1"/>
<dbReference type="PANTHER" id="PTHR24379">
    <property type="entry name" value="KRAB AND ZINC FINGER DOMAIN-CONTAINING"/>
    <property type="match status" value="1"/>
</dbReference>
<dbReference type="PROSITE" id="PS00028">
    <property type="entry name" value="ZINC_FINGER_C2H2_1"/>
    <property type="match status" value="3"/>
</dbReference>
<keyword evidence="4" id="KW-0862">Zinc</keyword>
<dbReference type="InterPro" id="IPR013087">
    <property type="entry name" value="Znf_C2H2_type"/>
</dbReference>
<evidence type="ECO:0000313" key="9">
    <source>
        <dbReference type="Proteomes" id="UP001152888"/>
    </source>
</evidence>
<dbReference type="Gene3D" id="3.30.160.60">
    <property type="entry name" value="Classic Zinc Finger"/>
    <property type="match status" value="3"/>
</dbReference>
<feature type="region of interest" description="Disordered" evidence="6">
    <location>
        <begin position="1"/>
        <end position="28"/>
    </location>
</feature>
<evidence type="ECO:0000256" key="2">
    <source>
        <dbReference type="ARBA" id="ARBA00022737"/>
    </source>
</evidence>
<evidence type="ECO:0000256" key="5">
    <source>
        <dbReference type="PROSITE-ProRule" id="PRU00042"/>
    </source>
</evidence>
<evidence type="ECO:0000256" key="6">
    <source>
        <dbReference type="SAM" id="MobiDB-lite"/>
    </source>
</evidence>
<feature type="compositionally biased region" description="Polar residues" evidence="6">
    <location>
        <begin position="1020"/>
        <end position="1030"/>
    </location>
</feature>
<feature type="domain" description="C2H2-type" evidence="7">
    <location>
        <begin position="628"/>
        <end position="656"/>
    </location>
</feature>
<evidence type="ECO:0000256" key="1">
    <source>
        <dbReference type="ARBA" id="ARBA00022723"/>
    </source>
</evidence>
<evidence type="ECO:0000256" key="4">
    <source>
        <dbReference type="ARBA" id="ARBA00022833"/>
    </source>
</evidence>
<dbReference type="InterPro" id="IPR036236">
    <property type="entry name" value="Znf_C2H2_sf"/>
</dbReference>
<dbReference type="SUPFAM" id="SSF57667">
    <property type="entry name" value="beta-beta-alpha zinc fingers"/>
    <property type="match status" value="1"/>
</dbReference>
<dbReference type="PROSITE" id="PS50157">
    <property type="entry name" value="ZINC_FINGER_C2H2_2"/>
    <property type="match status" value="4"/>
</dbReference>
<dbReference type="GO" id="GO:0008270">
    <property type="term" value="F:zinc ion binding"/>
    <property type="evidence" value="ECO:0007669"/>
    <property type="project" value="UniProtKB-KW"/>
</dbReference>
<feature type="region of interest" description="Disordered" evidence="6">
    <location>
        <begin position="81"/>
        <end position="100"/>
    </location>
</feature>
<feature type="domain" description="C2H2-type" evidence="7">
    <location>
        <begin position="442"/>
        <end position="470"/>
    </location>
</feature>
<feature type="compositionally biased region" description="Basic and acidic residues" evidence="6">
    <location>
        <begin position="89"/>
        <end position="100"/>
    </location>
</feature>
<keyword evidence="2" id="KW-0677">Repeat</keyword>
<gene>
    <name evidence="8" type="ORF">ACAOBT_LOCUS22819</name>
</gene>
<accession>A0A9P0PVS1</accession>
<organism evidence="8 9">
    <name type="scientific">Acanthoscelides obtectus</name>
    <name type="common">Bean weevil</name>
    <name type="synonym">Bruchus obtectus</name>
    <dbReference type="NCBI Taxonomy" id="200917"/>
    <lineage>
        <taxon>Eukaryota</taxon>
        <taxon>Metazoa</taxon>
        <taxon>Ecdysozoa</taxon>
        <taxon>Arthropoda</taxon>
        <taxon>Hexapoda</taxon>
        <taxon>Insecta</taxon>
        <taxon>Pterygota</taxon>
        <taxon>Neoptera</taxon>
        <taxon>Endopterygota</taxon>
        <taxon>Coleoptera</taxon>
        <taxon>Polyphaga</taxon>
        <taxon>Cucujiformia</taxon>
        <taxon>Chrysomeloidea</taxon>
        <taxon>Chrysomelidae</taxon>
        <taxon>Bruchinae</taxon>
        <taxon>Bruchini</taxon>
        <taxon>Acanthoscelides</taxon>
    </lineage>
</organism>
<evidence type="ECO:0000256" key="3">
    <source>
        <dbReference type="ARBA" id="ARBA00022771"/>
    </source>
</evidence>
<evidence type="ECO:0000259" key="7">
    <source>
        <dbReference type="PROSITE" id="PS50157"/>
    </source>
</evidence>
<dbReference type="SMART" id="SM00355">
    <property type="entry name" value="ZnF_C2H2"/>
    <property type="match status" value="22"/>
</dbReference>